<dbReference type="OrthoDB" id="9797092at2"/>
<keyword evidence="3" id="KW-0479">Metal-binding</keyword>
<evidence type="ECO:0000313" key="7">
    <source>
        <dbReference type="Proteomes" id="UP000006048"/>
    </source>
</evidence>
<keyword evidence="2" id="KW-0813">Transport</keyword>
<dbReference type="AlphaFoldDB" id="I4B6U8"/>
<dbReference type="Pfam" id="PF01814">
    <property type="entry name" value="Hemerythrin"/>
    <property type="match status" value="2"/>
</dbReference>
<dbReference type="Gene3D" id="1.20.120.50">
    <property type="entry name" value="Hemerythrin-like"/>
    <property type="match status" value="2"/>
</dbReference>
<evidence type="ECO:0000256" key="4">
    <source>
        <dbReference type="ARBA" id="ARBA00023004"/>
    </source>
</evidence>
<dbReference type="RefSeq" id="WP_014803511.1">
    <property type="nucleotide sequence ID" value="NC_018020.1"/>
</dbReference>
<comment type="similarity">
    <text evidence="1">Belongs to the hemerythrin family.</text>
</comment>
<feature type="domain" description="Hemerythrin-like" evidence="5">
    <location>
        <begin position="35"/>
        <end position="141"/>
    </location>
</feature>
<keyword evidence="2" id="KW-0561">Oxygen transport</keyword>
<dbReference type="InterPro" id="IPR012827">
    <property type="entry name" value="Hemerythrin_metal-bd"/>
</dbReference>
<dbReference type="PANTHER" id="PTHR37164">
    <property type="entry name" value="BACTERIOHEMERYTHRIN"/>
    <property type="match status" value="1"/>
</dbReference>
<dbReference type="InterPro" id="IPR012312">
    <property type="entry name" value="Hemerythrin-like"/>
</dbReference>
<dbReference type="InterPro" id="IPR016131">
    <property type="entry name" value="Haemerythrin_Fe_BS"/>
</dbReference>
<dbReference type="InterPro" id="IPR035938">
    <property type="entry name" value="Hemerythrin-like_sf"/>
</dbReference>
<evidence type="ECO:0000256" key="1">
    <source>
        <dbReference type="ARBA" id="ARBA00010587"/>
    </source>
</evidence>
<dbReference type="HOGENOM" id="CLU_729457_0_0_12"/>
<dbReference type="InterPro" id="IPR050669">
    <property type="entry name" value="Hemerythrin"/>
</dbReference>
<dbReference type="EMBL" id="CP002959">
    <property type="protein sequence ID" value="AFM13005.1"/>
    <property type="molecule type" value="Genomic_DNA"/>
</dbReference>
<dbReference type="PANTHER" id="PTHR37164:SF1">
    <property type="entry name" value="BACTERIOHEMERYTHRIN"/>
    <property type="match status" value="1"/>
</dbReference>
<evidence type="ECO:0000313" key="6">
    <source>
        <dbReference type="EMBL" id="AFM13005.1"/>
    </source>
</evidence>
<protein>
    <submittedName>
        <fullName evidence="6">Hemerythrin-like metal-binding protein</fullName>
    </submittedName>
</protein>
<dbReference type="GO" id="GO:0046872">
    <property type="term" value="F:metal ion binding"/>
    <property type="evidence" value="ECO:0007669"/>
    <property type="project" value="UniProtKB-KW"/>
</dbReference>
<accession>I4B6U8</accession>
<proteinExistence type="inferred from homology"/>
<dbReference type="KEGG" id="tpx:Turpa_2362"/>
<dbReference type="CDD" id="cd12107">
    <property type="entry name" value="Hemerythrin"/>
    <property type="match status" value="2"/>
</dbReference>
<evidence type="ECO:0000256" key="3">
    <source>
        <dbReference type="ARBA" id="ARBA00022723"/>
    </source>
</evidence>
<dbReference type="STRING" id="869212.Turpa_2362"/>
<dbReference type="NCBIfam" id="TIGR02481">
    <property type="entry name" value="hemeryth_dom"/>
    <property type="match status" value="2"/>
</dbReference>
<evidence type="ECO:0000256" key="2">
    <source>
        <dbReference type="ARBA" id="ARBA00022621"/>
    </source>
</evidence>
<reference evidence="6 7" key="1">
    <citation type="submission" date="2012-06" db="EMBL/GenBank/DDBJ databases">
        <title>The complete chromosome of genome of Turneriella parva DSM 21527.</title>
        <authorList>
            <consortium name="US DOE Joint Genome Institute (JGI-PGF)"/>
            <person name="Lucas S."/>
            <person name="Han J."/>
            <person name="Lapidus A."/>
            <person name="Bruce D."/>
            <person name="Goodwin L."/>
            <person name="Pitluck S."/>
            <person name="Peters L."/>
            <person name="Kyrpides N."/>
            <person name="Mavromatis K."/>
            <person name="Ivanova N."/>
            <person name="Mikhailova N."/>
            <person name="Chertkov O."/>
            <person name="Detter J.C."/>
            <person name="Tapia R."/>
            <person name="Han C."/>
            <person name="Land M."/>
            <person name="Hauser L."/>
            <person name="Markowitz V."/>
            <person name="Cheng J.-F."/>
            <person name="Hugenholtz P."/>
            <person name="Woyke T."/>
            <person name="Wu D."/>
            <person name="Gronow S."/>
            <person name="Wellnitz S."/>
            <person name="Brambilla E."/>
            <person name="Klenk H.-P."/>
            <person name="Eisen J.A."/>
        </authorList>
    </citation>
    <scope>NUCLEOTIDE SEQUENCE [LARGE SCALE GENOMIC DNA]</scope>
    <source>
        <strain evidence="7">ATCC BAA-1111 / DSM 21527 / NCTC 11395 / H</strain>
    </source>
</reference>
<keyword evidence="4" id="KW-0408">Iron</keyword>
<organism evidence="6 7">
    <name type="scientific">Turneriella parva (strain ATCC BAA-1111 / DSM 21527 / NCTC 11395 / H)</name>
    <name type="common">Leptospira parva</name>
    <dbReference type="NCBI Taxonomy" id="869212"/>
    <lineage>
        <taxon>Bacteria</taxon>
        <taxon>Pseudomonadati</taxon>
        <taxon>Spirochaetota</taxon>
        <taxon>Spirochaetia</taxon>
        <taxon>Leptospirales</taxon>
        <taxon>Leptospiraceae</taxon>
        <taxon>Turneriella</taxon>
    </lineage>
</organism>
<gene>
    <name evidence="6" type="ordered locus">Turpa_2362</name>
</gene>
<keyword evidence="7" id="KW-1185">Reference proteome</keyword>
<feature type="domain" description="Hemerythrin-like" evidence="5">
    <location>
        <begin position="215"/>
        <end position="329"/>
    </location>
</feature>
<dbReference type="SUPFAM" id="SSF47188">
    <property type="entry name" value="Hemerythrin-like"/>
    <property type="match status" value="2"/>
</dbReference>
<sequence length="369" mass="42322">MSPLAIETENIKFQVSGDVVAKMRRFWREHDFTMGIDLLDAQHMWLIALIFHLEELLKAPARDQKQVDGVLKECVKYAQTHFRAEEILFAAAKYPEEAAHEKQHSNFVANIQNLAARSEENAANLGKFLQNWLVQHIKKEDIAYCNFLRQAGFDANGYFQTVVASGSEFVLSDQQLELHAAITQNNEIVPGVSDVVLAEIRRLWRSYSIRLYVPMIDMQHLWLIKMVVELEVALKEGYEKRAHLLGEMLPEVKRYVHEHFSAEEAMMESLGFETRAGHKKQHAAFVKTIEEHNTDYGTGTRSAATLLVKDLKEWLLSHILIEDAKFAKLCREKNAGALQISKQLITEKKVQFKKAQILLYQYVTGNAAR</sequence>
<dbReference type="Proteomes" id="UP000006048">
    <property type="component" value="Chromosome"/>
</dbReference>
<dbReference type="PROSITE" id="PS00550">
    <property type="entry name" value="HEMERYTHRINS"/>
    <property type="match status" value="2"/>
</dbReference>
<name>I4B6U8_TURPD</name>
<dbReference type="NCBIfam" id="NF033749">
    <property type="entry name" value="bact_hemeryth"/>
    <property type="match status" value="2"/>
</dbReference>
<dbReference type="GO" id="GO:0005344">
    <property type="term" value="F:oxygen carrier activity"/>
    <property type="evidence" value="ECO:0007669"/>
    <property type="project" value="UniProtKB-KW"/>
</dbReference>
<evidence type="ECO:0000259" key="5">
    <source>
        <dbReference type="Pfam" id="PF01814"/>
    </source>
</evidence>